<dbReference type="GeneID" id="77948040"/>
<dbReference type="KEGG" id="vg:77948040"/>
<evidence type="ECO:0000313" key="1">
    <source>
        <dbReference type="EMBL" id="QDB70855.1"/>
    </source>
</evidence>
<organism evidence="1 2">
    <name type="scientific">Pseudomonas virus PBPA162</name>
    <dbReference type="NCBI Taxonomy" id="2588096"/>
    <lineage>
        <taxon>Viruses</taxon>
        <taxon>Duplodnaviria</taxon>
        <taxon>Heunggongvirae</taxon>
        <taxon>Uroviricota</taxon>
        <taxon>Caudoviricetes</taxon>
        <taxon>Queuovirinae</taxon>
        <taxon>Iggyvirus</taxon>
        <taxon>Iggyvirus PBPA162</taxon>
    </lineage>
</organism>
<accession>A0A4Y5TNC5</accession>
<protein>
    <submittedName>
        <fullName evidence="1">Uncharacterized protein</fullName>
    </submittedName>
</protein>
<keyword evidence="2" id="KW-1185">Reference proteome</keyword>
<name>A0A4Y5TNC5_9CAUD</name>
<proteinExistence type="predicted"/>
<dbReference type="EMBL" id="MK816297">
    <property type="protein sequence ID" value="QDB70855.1"/>
    <property type="molecule type" value="Genomic_DNA"/>
</dbReference>
<dbReference type="Proteomes" id="UP000319293">
    <property type="component" value="Segment"/>
</dbReference>
<dbReference type="RefSeq" id="YP_010671784.1">
    <property type="nucleotide sequence ID" value="NC_070971.1"/>
</dbReference>
<evidence type="ECO:0000313" key="2">
    <source>
        <dbReference type="Proteomes" id="UP000319293"/>
    </source>
</evidence>
<reference evidence="1 2" key="1">
    <citation type="submission" date="2019-04" db="EMBL/GenBank/DDBJ databases">
        <title>Complete genome sequence of a novel bacteriophage, PBPA162, infecting Pseudomonas aeruginosa.</title>
        <authorList>
            <person name="Myung H."/>
            <person name="Hong H."/>
            <person name="Cho J."/>
        </authorList>
    </citation>
    <scope>NUCLEOTIDE SEQUENCE [LARGE SCALE GENOMIC DNA]</scope>
</reference>
<sequence length="349" mass="38033">MALQLDMFYRVPLGRKLTNSEVDTNFSRLATACGQLEQMIGAGSNPQPAIDAAIAAHVAQANPHTQYLIEAPNDNKTYGRRNQTWVETGGLSRINTSISTATSFVPDYYVVRDNCGVVFEHVAASYANNPSKAVIPAGLFHMIGGLDDQEGAQGGNRLDGHIICVFNLTSINTPIDFAIGQEIRLNCNKSKVKEFIATQHVIQPTNQGTGTCDKYVLENFNDMRSAVTHIGKITREFLDPRIITTHAGGTFHAGDTITASRKLTLSDAGKSFMVNSNNNVTLTIPRDWPAGAEMTFVQAGAGKIIIALESWDTNAMYSRGDRVQTEKLLDEVTIRSFQYGAIVLTFNLG</sequence>
<dbReference type="Gene3D" id="1.20.5.320">
    <property type="entry name" value="6-Phosphogluconate Dehydrogenase, domain 3"/>
    <property type="match status" value="1"/>
</dbReference>